<dbReference type="KEGG" id="ehx:EMIHUDRAFT_351411"/>
<organism evidence="7 8">
    <name type="scientific">Emiliania huxleyi (strain CCMP1516)</name>
    <dbReference type="NCBI Taxonomy" id="280463"/>
    <lineage>
        <taxon>Eukaryota</taxon>
        <taxon>Haptista</taxon>
        <taxon>Haptophyta</taxon>
        <taxon>Prymnesiophyceae</taxon>
        <taxon>Isochrysidales</taxon>
        <taxon>Noelaerhabdaceae</taxon>
        <taxon>Emiliania</taxon>
    </lineage>
</organism>
<dbReference type="RefSeq" id="XP_005791907.1">
    <property type="nucleotide sequence ID" value="XM_005791850.1"/>
</dbReference>
<dbReference type="OMA" id="FWIFDRL"/>
<feature type="transmembrane region" description="Helical" evidence="6">
    <location>
        <begin position="92"/>
        <end position="113"/>
    </location>
</feature>
<evidence type="ECO:0000256" key="4">
    <source>
        <dbReference type="ARBA" id="ARBA00022989"/>
    </source>
</evidence>
<evidence type="ECO:0000256" key="6">
    <source>
        <dbReference type="SAM" id="Phobius"/>
    </source>
</evidence>
<proteinExistence type="inferred from homology"/>
<sequence length="199" mass="22136">MGLVFTGLVYVSGYLFLIFVAICLACGLYYLAELAEEYNALTRRLLSCAIAAVLIVHILLLALEPHLPYVALAAGFANHIAYLWLHQSYPLLRIASPAFLTSLSLFGVSHYLWGTHFLAHYHQLAHVLCFFLFNVWLVPFGFFISLSVNEARLPNTQAGLADEVYSEGGGVKQKSGLLSAFSFVREKRDDMMPSMAKKV</sequence>
<dbReference type="GO" id="GO:0005789">
    <property type="term" value="C:endoplasmic reticulum membrane"/>
    <property type="evidence" value="ECO:0007669"/>
    <property type="project" value="TreeGrafter"/>
</dbReference>
<keyword evidence="3 6" id="KW-0812">Transmembrane</keyword>
<evidence type="ECO:0008006" key="9">
    <source>
        <dbReference type="Google" id="ProtNLM"/>
    </source>
</evidence>
<reference evidence="8" key="1">
    <citation type="journal article" date="2013" name="Nature">
        <title>Pan genome of the phytoplankton Emiliania underpins its global distribution.</title>
        <authorList>
            <person name="Read B.A."/>
            <person name="Kegel J."/>
            <person name="Klute M.J."/>
            <person name="Kuo A."/>
            <person name="Lefebvre S.C."/>
            <person name="Maumus F."/>
            <person name="Mayer C."/>
            <person name="Miller J."/>
            <person name="Monier A."/>
            <person name="Salamov A."/>
            <person name="Young J."/>
            <person name="Aguilar M."/>
            <person name="Claverie J.M."/>
            <person name="Frickenhaus S."/>
            <person name="Gonzalez K."/>
            <person name="Herman E.K."/>
            <person name="Lin Y.C."/>
            <person name="Napier J."/>
            <person name="Ogata H."/>
            <person name="Sarno A.F."/>
            <person name="Shmutz J."/>
            <person name="Schroeder D."/>
            <person name="de Vargas C."/>
            <person name="Verret F."/>
            <person name="von Dassow P."/>
            <person name="Valentin K."/>
            <person name="Van de Peer Y."/>
            <person name="Wheeler G."/>
            <person name="Dacks J.B."/>
            <person name="Delwiche C.F."/>
            <person name="Dyhrman S.T."/>
            <person name="Glockner G."/>
            <person name="John U."/>
            <person name="Richards T."/>
            <person name="Worden A.Z."/>
            <person name="Zhang X."/>
            <person name="Grigoriev I.V."/>
            <person name="Allen A.E."/>
            <person name="Bidle K."/>
            <person name="Borodovsky M."/>
            <person name="Bowler C."/>
            <person name="Brownlee C."/>
            <person name="Cock J.M."/>
            <person name="Elias M."/>
            <person name="Gladyshev V.N."/>
            <person name="Groth M."/>
            <person name="Guda C."/>
            <person name="Hadaegh A."/>
            <person name="Iglesias-Rodriguez M.D."/>
            <person name="Jenkins J."/>
            <person name="Jones B.M."/>
            <person name="Lawson T."/>
            <person name="Leese F."/>
            <person name="Lindquist E."/>
            <person name="Lobanov A."/>
            <person name="Lomsadze A."/>
            <person name="Malik S.B."/>
            <person name="Marsh M.E."/>
            <person name="Mackinder L."/>
            <person name="Mock T."/>
            <person name="Mueller-Roeber B."/>
            <person name="Pagarete A."/>
            <person name="Parker M."/>
            <person name="Probert I."/>
            <person name="Quesneville H."/>
            <person name="Raines C."/>
            <person name="Rensing S.A."/>
            <person name="Riano-Pachon D.M."/>
            <person name="Richier S."/>
            <person name="Rokitta S."/>
            <person name="Shiraiwa Y."/>
            <person name="Soanes D.M."/>
            <person name="van der Giezen M."/>
            <person name="Wahlund T.M."/>
            <person name="Williams B."/>
            <person name="Wilson W."/>
            <person name="Wolfe G."/>
            <person name="Wurch L.L."/>
        </authorList>
    </citation>
    <scope>NUCLEOTIDE SEQUENCE</scope>
</reference>
<keyword evidence="4 6" id="KW-1133">Transmembrane helix</keyword>
<dbReference type="PANTHER" id="PTHR13144:SF0">
    <property type="entry name" value="PROTEIN TEX261"/>
    <property type="match status" value="1"/>
</dbReference>
<dbReference type="GeneID" id="17284749"/>
<dbReference type="GO" id="GO:0000139">
    <property type="term" value="C:Golgi membrane"/>
    <property type="evidence" value="ECO:0007669"/>
    <property type="project" value="TreeGrafter"/>
</dbReference>
<dbReference type="GO" id="GO:0030134">
    <property type="term" value="C:COPII-coated ER to Golgi transport vesicle"/>
    <property type="evidence" value="ECO:0007669"/>
    <property type="project" value="TreeGrafter"/>
</dbReference>
<dbReference type="InterPro" id="IPR007277">
    <property type="entry name" value="Svp26/Tex261"/>
</dbReference>
<name>A0A0D3KUP3_EMIH1</name>
<dbReference type="eggNOG" id="KOG4136">
    <property type="taxonomic scope" value="Eukaryota"/>
</dbReference>
<feature type="transmembrane region" description="Helical" evidence="6">
    <location>
        <begin position="125"/>
        <end position="146"/>
    </location>
</feature>
<dbReference type="GeneID" id="17261387"/>
<feature type="transmembrane region" description="Helical" evidence="6">
    <location>
        <begin position="69"/>
        <end position="85"/>
    </location>
</feature>
<feature type="transmembrane region" description="Helical" evidence="6">
    <location>
        <begin position="44"/>
        <end position="63"/>
    </location>
</feature>
<dbReference type="KEGG" id="ehx:EMIHUDRAFT_370722"/>
<protein>
    <recommendedName>
        <fullName evidence="9">Protein TEX261</fullName>
    </recommendedName>
</protein>
<dbReference type="GO" id="GO:0097020">
    <property type="term" value="F:COPII receptor activity"/>
    <property type="evidence" value="ECO:0007669"/>
    <property type="project" value="InterPro"/>
</dbReference>
<evidence type="ECO:0000313" key="7">
    <source>
        <dbReference type="EnsemblProtists" id="EOD39478"/>
    </source>
</evidence>
<evidence type="ECO:0000256" key="1">
    <source>
        <dbReference type="ARBA" id="ARBA00004141"/>
    </source>
</evidence>
<evidence type="ECO:0000256" key="3">
    <source>
        <dbReference type="ARBA" id="ARBA00022692"/>
    </source>
</evidence>
<feature type="transmembrane region" description="Helical" evidence="6">
    <location>
        <begin position="12"/>
        <end position="32"/>
    </location>
</feature>
<evidence type="ECO:0000313" key="8">
    <source>
        <dbReference type="Proteomes" id="UP000013827"/>
    </source>
</evidence>
<keyword evidence="8" id="KW-1185">Reference proteome</keyword>
<accession>A0A0D3KUP3</accession>
<dbReference type="GO" id="GO:0006888">
    <property type="term" value="P:endoplasmic reticulum to Golgi vesicle-mediated transport"/>
    <property type="evidence" value="ECO:0007669"/>
    <property type="project" value="InterPro"/>
</dbReference>
<evidence type="ECO:0000256" key="2">
    <source>
        <dbReference type="ARBA" id="ARBA00008096"/>
    </source>
</evidence>
<comment type="similarity">
    <text evidence="2">Belongs to the SVP26 family.</text>
</comment>
<dbReference type="Pfam" id="PF04148">
    <property type="entry name" value="Erv26"/>
    <property type="match status" value="1"/>
</dbReference>
<keyword evidence="5 6" id="KW-0472">Membrane</keyword>
<dbReference type="AlphaFoldDB" id="A0A0D3KUP3"/>
<dbReference type="RefSeq" id="XP_005767654.1">
    <property type="nucleotide sequence ID" value="XM_005767597.1"/>
</dbReference>
<reference evidence="7" key="2">
    <citation type="submission" date="2024-10" db="UniProtKB">
        <authorList>
            <consortium name="EnsemblProtists"/>
        </authorList>
    </citation>
    <scope>IDENTIFICATION</scope>
</reference>
<dbReference type="EnsemblProtists" id="EOD39478">
    <property type="protein sequence ID" value="EOD39478"/>
    <property type="gene ID" value="EMIHUDRAFT_351411"/>
</dbReference>
<dbReference type="Proteomes" id="UP000013827">
    <property type="component" value="Unassembled WGS sequence"/>
</dbReference>
<dbReference type="EnsemblProtists" id="EOD15225">
    <property type="protein sequence ID" value="EOD15225"/>
    <property type="gene ID" value="EMIHUDRAFT_370722"/>
</dbReference>
<dbReference type="PaxDb" id="2903-EOD15225"/>
<dbReference type="HOGENOM" id="CLU_058268_2_0_1"/>
<comment type="subcellular location">
    <subcellularLocation>
        <location evidence="1">Membrane</location>
        <topology evidence="1">Multi-pass membrane protein</topology>
    </subcellularLocation>
</comment>
<evidence type="ECO:0000256" key="5">
    <source>
        <dbReference type="ARBA" id="ARBA00023136"/>
    </source>
</evidence>
<dbReference type="PANTHER" id="PTHR13144">
    <property type="entry name" value="TEX261 PROTEIN"/>
    <property type="match status" value="1"/>
</dbReference>